<dbReference type="Proteomes" id="UP000252698">
    <property type="component" value="Chromosome"/>
</dbReference>
<evidence type="ECO:0000256" key="1">
    <source>
        <dbReference type="SAM" id="MobiDB-lite"/>
    </source>
</evidence>
<dbReference type="RefSeq" id="WP_114245424.1">
    <property type="nucleotide sequence ID" value="NZ_BMRN01000006.1"/>
</dbReference>
<evidence type="ECO:0000313" key="2">
    <source>
        <dbReference type="EMBL" id="AXE78861.1"/>
    </source>
</evidence>
<accession>A0A2Z5JES6</accession>
<dbReference type="AlphaFoldDB" id="A0A2Z5JES6"/>
<dbReference type="EMBL" id="CP027306">
    <property type="protein sequence ID" value="AXE78861.1"/>
    <property type="molecule type" value="Genomic_DNA"/>
</dbReference>
<evidence type="ECO:0000313" key="3">
    <source>
        <dbReference type="Proteomes" id="UP000252698"/>
    </source>
</evidence>
<organism evidence="2 3">
    <name type="scientific">Streptomyces atratus</name>
    <dbReference type="NCBI Taxonomy" id="1893"/>
    <lineage>
        <taxon>Bacteria</taxon>
        <taxon>Bacillati</taxon>
        <taxon>Actinomycetota</taxon>
        <taxon>Actinomycetes</taxon>
        <taxon>Kitasatosporales</taxon>
        <taxon>Streptomycetaceae</taxon>
        <taxon>Streptomyces</taxon>
    </lineage>
</organism>
<dbReference type="KEGG" id="sata:C5746_20215"/>
<feature type="region of interest" description="Disordered" evidence="1">
    <location>
        <begin position="64"/>
        <end position="83"/>
    </location>
</feature>
<proteinExistence type="predicted"/>
<dbReference type="GeneID" id="95520768"/>
<reference evidence="2 3" key="1">
    <citation type="journal article" date="2018" name="Front. Microbiol.">
        <title>Genome Sequencing of Streptomyces atratus SCSIOZH16 and Activation Production of Nocardamine via Metabolic Engineering.</title>
        <authorList>
            <person name="Li Y."/>
            <person name="Zhang C."/>
            <person name="Liu C."/>
            <person name="Ju J."/>
            <person name="Ma J."/>
        </authorList>
    </citation>
    <scope>NUCLEOTIDE SEQUENCE [LARGE SCALE GENOMIC DNA]</scope>
    <source>
        <strain evidence="2 3">SCSIO_ZH16</strain>
    </source>
</reference>
<dbReference type="Pfam" id="PF10944">
    <property type="entry name" value="DUF2630"/>
    <property type="match status" value="1"/>
</dbReference>
<name>A0A2Z5JES6_STRAR</name>
<sequence>MDDQERDIIDNIGGLISEERELRNRSTEDMGLTEDEKSRLRTVEVRLEQCWDLLRRRRALSEFGEDPSAAKVRPADEVEGYLG</sequence>
<dbReference type="InterPro" id="IPR020311">
    <property type="entry name" value="Uncharacterised_Rv0898c"/>
</dbReference>
<gene>
    <name evidence="2" type="ORF">C5746_20215</name>
</gene>
<protein>
    <submittedName>
        <fullName evidence="2">DUF2630 domain-containing protein</fullName>
    </submittedName>
</protein>